<comment type="caution">
    <text evidence="1">The sequence shown here is derived from an EMBL/GenBank/DDBJ whole genome shotgun (WGS) entry which is preliminary data.</text>
</comment>
<dbReference type="AlphaFoldDB" id="A0A0F9S961"/>
<gene>
    <name evidence="1" type="ORF">LCGC14_0548670</name>
</gene>
<protein>
    <submittedName>
        <fullName evidence="1">Uncharacterized protein</fullName>
    </submittedName>
</protein>
<proteinExistence type="predicted"/>
<accession>A0A0F9S961</accession>
<organism evidence="1">
    <name type="scientific">marine sediment metagenome</name>
    <dbReference type="NCBI Taxonomy" id="412755"/>
    <lineage>
        <taxon>unclassified sequences</taxon>
        <taxon>metagenomes</taxon>
        <taxon>ecological metagenomes</taxon>
    </lineage>
</organism>
<dbReference type="EMBL" id="LAZR01000748">
    <property type="protein sequence ID" value="KKN58772.1"/>
    <property type="molecule type" value="Genomic_DNA"/>
</dbReference>
<evidence type="ECO:0000313" key="1">
    <source>
        <dbReference type="EMBL" id="KKN58772.1"/>
    </source>
</evidence>
<name>A0A0F9S961_9ZZZZ</name>
<reference evidence="1" key="1">
    <citation type="journal article" date="2015" name="Nature">
        <title>Complex archaea that bridge the gap between prokaryotes and eukaryotes.</title>
        <authorList>
            <person name="Spang A."/>
            <person name="Saw J.H."/>
            <person name="Jorgensen S.L."/>
            <person name="Zaremba-Niedzwiedzka K."/>
            <person name="Martijn J."/>
            <person name="Lind A.E."/>
            <person name="van Eijk R."/>
            <person name="Schleper C."/>
            <person name="Guy L."/>
            <person name="Ettema T.J."/>
        </authorList>
    </citation>
    <scope>NUCLEOTIDE SEQUENCE</scope>
</reference>
<sequence length="95" mass="10628">MSNVKCLIEGRQTRMGALTQVKDNPNITIDIVSESKTGNHWTELVSGKDGTQFEVIDISNSGKHNCFIATLDNKEIDNHHRVFSQNIPCEICQVN</sequence>